<evidence type="ECO:0000313" key="8">
    <source>
        <dbReference type="Proteomes" id="UP000838763"/>
    </source>
</evidence>
<dbReference type="Gene3D" id="3.20.180.10">
    <property type="entry name" value="PNP-oxidase-like"/>
    <property type="match status" value="1"/>
</dbReference>
<dbReference type="InterPro" id="IPR042563">
    <property type="entry name" value="Ribosomal_protein_eS8_euk"/>
</dbReference>
<evidence type="ECO:0000259" key="6">
    <source>
        <dbReference type="Pfam" id="PF10615"/>
    </source>
</evidence>
<sequence>MASTDAEAAARTRIVNHMNKDHQRELSHYLRHYSKLPTWRARDPVMKDISTESMTIQSADGAAHQIPFDPPMASLSEARNRVVAMDGEARAGLGLADVDVTVYAAPRGWHAAVFASVVLYYVVYFSKPWEAGTGSGTGPLAGLAEAQRGFWDAVFPGGVQVMGQVVRAILWPVVAIHLVEISVLDRTRLTPRAALVGVWWLWAGSCFFEGHRNHGYFSRLRHKRSASGAKRAYYSPKQYVLTSVNRKKRAFEAGRQAANTRIGPKRIRTVRTRGGNHKYRALRLDSGNFAWGSEGCTRKTRVIVVAYHPSNNELVRTNTLTKSAVVQIDAAPFRQWYEAHYGQPIGRRRQRAQAAKEGKDAAEDAKKSKSVEKKQAERYAAGGKVDPVLEKQFEAGRLYAVVSSRPGQSGRCDGYILEGEELAFYQRKLHK</sequence>
<keyword evidence="2 4" id="KW-0689">Ribosomal protein</keyword>
<keyword evidence="3 4" id="KW-0687">Ribonucleoprotein</keyword>
<gene>
    <name evidence="7" type="ORF">PPNO1_LOCUS6769</name>
</gene>
<dbReference type="GO" id="GO:0003735">
    <property type="term" value="F:structural constituent of ribosome"/>
    <property type="evidence" value="ECO:0007669"/>
    <property type="project" value="InterPro"/>
</dbReference>
<dbReference type="CDD" id="cd11380">
    <property type="entry name" value="Ribosomal_S8e_like"/>
    <property type="match status" value="1"/>
</dbReference>
<dbReference type="GO" id="GO:1990904">
    <property type="term" value="C:ribonucleoprotein complex"/>
    <property type="evidence" value="ECO:0007669"/>
    <property type="project" value="UniProtKB-KW"/>
</dbReference>
<dbReference type="PANTHER" id="PTHR10394">
    <property type="entry name" value="40S RIBOSOMAL PROTEIN S8"/>
    <property type="match status" value="1"/>
</dbReference>
<dbReference type="FunFam" id="3.10.290.70:FF:000001">
    <property type="entry name" value="40S ribosomal protein S8"/>
    <property type="match status" value="1"/>
</dbReference>
<dbReference type="EMBL" id="CALLCH030000016">
    <property type="protein sequence ID" value="CAI4217151.1"/>
    <property type="molecule type" value="Genomic_DNA"/>
</dbReference>
<protein>
    <recommendedName>
        <fullName evidence="4">40S ribosomal protein S8</fullName>
    </recommendedName>
</protein>
<evidence type="ECO:0000256" key="2">
    <source>
        <dbReference type="ARBA" id="ARBA00022980"/>
    </source>
</evidence>
<reference evidence="7" key="1">
    <citation type="submission" date="2022-11" db="EMBL/GenBank/DDBJ databases">
        <authorList>
            <person name="Scott C."/>
            <person name="Bruce N."/>
        </authorList>
    </citation>
    <scope>NUCLEOTIDE SEQUENCE</scope>
</reference>
<dbReference type="GO" id="GO:0006412">
    <property type="term" value="P:translation"/>
    <property type="evidence" value="ECO:0007669"/>
    <property type="project" value="InterPro"/>
</dbReference>
<dbReference type="Gene3D" id="1.10.168.20">
    <property type="entry name" value="Ribosomal protein S8e, subdomain"/>
    <property type="match status" value="1"/>
</dbReference>
<comment type="caution">
    <text evidence="7">The sequence shown here is derived from an EMBL/GenBank/DDBJ whole genome shotgun (WGS) entry which is preliminary data.</text>
</comment>
<dbReference type="FunFam" id="1.10.168.20:FF:000001">
    <property type="entry name" value="40S ribosomal protein S8"/>
    <property type="match status" value="1"/>
</dbReference>
<evidence type="ECO:0000256" key="4">
    <source>
        <dbReference type="RuleBase" id="RU000669"/>
    </source>
</evidence>
<feature type="domain" description="DUF2470" evidence="6">
    <location>
        <begin position="12"/>
        <end position="85"/>
    </location>
</feature>
<comment type="similarity">
    <text evidence="1 4">Belongs to the eukaryotic ribosomal protein eS8 family.</text>
</comment>
<name>A0A9P1MCY2_9PEZI</name>
<dbReference type="Proteomes" id="UP000838763">
    <property type="component" value="Unassembled WGS sequence"/>
</dbReference>
<keyword evidence="8" id="KW-1185">Reference proteome</keyword>
<dbReference type="InterPro" id="IPR037119">
    <property type="entry name" value="Haem_oxidase_HugZ-like_sf"/>
</dbReference>
<dbReference type="Pfam" id="PF10615">
    <property type="entry name" value="DUF2470"/>
    <property type="match status" value="1"/>
</dbReference>
<accession>A0A9P1MCY2</accession>
<proteinExistence type="inferred from homology"/>
<feature type="region of interest" description="Disordered" evidence="5">
    <location>
        <begin position="354"/>
        <end position="373"/>
    </location>
</feature>
<evidence type="ECO:0000256" key="3">
    <source>
        <dbReference type="ARBA" id="ARBA00023274"/>
    </source>
</evidence>
<dbReference type="InterPro" id="IPR022309">
    <property type="entry name" value="Ribosomal_Se8/biogenesis_NSA2"/>
</dbReference>
<dbReference type="InterPro" id="IPR019595">
    <property type="entry name" value="DUF2470"/>
</dbReference>
<dbReference type="Gene3D" id="3.10.290.70">
    <property type="match status" value="1"/>
</dbReference>
<dbReference type="OrthoDB" id="1703270at2759"/>
<dbReference type="Pfam" id="PF01201">
    <property type="entry name" value="Ribosomal_S8e"/>
    <property type="match status" value="1"/>
</dbReference>
<dbReference type="GO" id="GO:0005840">
    <property type="term" value="C:ribosome"/>
    <property type="evidence" value="ECO:0007669"/>
    <property type="project" value="UniProtKB-KW"/>
</dbReference>
<dbReference type="AlphaFoldDB" id="A0A9P1MCY2"/>
<evidence type="ECO:0000313" key="7">
    <source>
        <dbReference type="EMBL" id="CAI4217151.1"/>
    </source>
</evidence>
<dbReference type="NCBIfam" id="TIGR00307">
    <property type="entry name" value="eS8"/>
    <property type="match status" value="1"/>
</dbReference>
<dbReference type="InterPro" id="IPR001047">
    <property type="entry name" value="Ribosomal_eS8"/>
</dbReference>
<evidence type="ECO:0000256" key="5">
    <source>
        <dbReference type="SAM" id="MobiDB-lite"/>
    </source>
</evidence>
<evidence type="ECO:0000256" key="1">
    <source>
        <dbReference type="ARBA" id="ARBA00005257"/>
    </source>
</evidence>
<organism evidence="7 8">
    <name type="scientific">Parascedosporium putredinis</name>
    <dbReference type="NCBI Taxonomy" id="1442378"/>
    <lineage>
        <taxon>Eukaryota</taxon>
        <taxon>Fungi</taxon>
        <taxon>Dikarya</taxon>
        <taxon>Ascomycota</taxon>
        <taxon>Pezizomycotina</taxon>
        <taxon>Sordariomycetes</taxon>
        <taxon>Hypocreomycetidae</taxon>
        <taxon>Microascales</taxon>
        <taxon>Microascaceae</taxon>
        <taxon>Parascedosporium</taxon>
    </lineage>
</organism>